<proteinExistence type="predicted"/>
<protein>
    <submittedName>
        <fullName evidence="1">Uncharacterized protein</fullName>
    </submittedName>
</protein>
<dbReference type="Proteomes" id="UP000680304">
    <property type="component" value="Unassembled WGS sequence"/>
</dbReference>
<dbReference type="Gene3D" id="3.40.1080.10">
    <property type="entry name" value="Glutaconate Coenzyme A-transferase"/>
    <property type="match status" value="1"/>
</dbReference>
<reference evidence="1 2" key="1">
    <citation type="submission" date="2021-04" db="EMBL/GenBank/DDBJ databases">
        <title>Draft genome sequence of Paenibacillus cisolokensis, LC2-13A.</title>
        <authorList>
            <person name="Uke A."/>
            <person name="Chhe C."/>
            <person name="Baramee S."/>
            <person name="Kosugi A."/>
        </authorList>
    </citation>
    <scope>NUCLEOTIDE SEQUENCE [LARGE SCALE GENOMIC DNA]</scope>
    <source>
        <strain evidence="1 2">LC2-13A</strain>
    </source>
</reference>
<accession>A0ABQ4N3S3</accession>
<comment type="caution">
    <text evidence="1">The sequence shown here is derived from an EMBL/GenBank/DDBJ whole genome shotgun (WGS) entry which is preliminary data.</text>
</comment>
<dbReference type="InterPro" id="IPR037171">
    <property type="entry name" value="NagB/RpiA_transferase-like"/>
</dbReference>
<dbReference type="RefSeq" id="WP_213528133.1">
    <property type="nucleotide sequence ID" value="NZ_BOVJ01000042.1"/>
</dbReference>
<evidence type="ECO:0000313" key="1">
    <source>
        <dbReference type="EMBL" id="GIQ62804.1"/>
    </source>
</evidence>
<keyword evidence="2" id="KW-1185">Reference proteome</keyword>
<dbReference type="SUPFAM" id="SSF100950">
    <property type="entry name" value="NagB/RpiA/CoA transferase-like"/>
    <property type="match status" value="1"/>
</dbReference>
<name>A0ABQ4N3S3_9BACL</name>
<evidence type="ECO:0000313" key="2">
    <source>
        <dbReference type="Proteomes" id="UP000680304"/>
    </source>
</evidence>
<sequence length="85" mass="9591">MDGVYTPLAVMRRSPHTGRLRLAAAAPDTTVQDIRQRTGFELESEPEPERIEPPSREELQLLRGLVKDKMTGIYPRFAKEELGNG</sequence>
<gene>
    <name evidence="1" type="ORF">PACILC2_13720</name>
</gene>
<organism evidence="1 2">
    <name type="scientific">Paenibacillus cisolokensis</name>
    <dbReference type="NCBI Taxonomy" id="1658519"/>
    <lineage>
        <taxon>Bacteria</taxon>
        <taxon>Bacillati</taxon>
        <taxon>Bacillota</taxon>
        <taxon>Bacilli</taxon>
        <taxon>Bacillales</taxon>
        <taxon>Paenibacillaceae</taxon>
        <taxon>Paenibacillus</taxon>
    </lineage>
</organism>
<dbReference type="EMBL" id="BOVJ01000042">
    <property type="protein sequence ID" value="GIQ62804.1"/>
    <property type="molecule type" value="Genomic_DNA"/>
</dbReference>